<dbReference type="Gene3D" id="1.10.238.10">
    <property type="entry name" value="EF-hand"/>
    <property type="match status" value="1"/>
</dbReference>
<dbReference type="GO" id="GO:0051209">
    <property type="term" value="P:release of sequestered calcium ion into cytosol"/>
    <property type="evidence" value="ECO:0007669"/>
    <property type="project" value="TreeGrafter"/>
</dbReference>
<proteinExistence type="predicted"/>
<dbReference type="SUPFAM" id="SSF47473">
    <property type="entry name" value="EF-hand"/>
    <property type="match status" value="1"/>
</dbReference>
<dbReference type="Pfam" id="PF00388">
    <property type="entry name" value="PI-PLC-X"/>
    <property type="match status" value="1"/>
</dbReference>
<dbReference type="CDD" id="cd16203">
    <property type="entry name" value="EFh_PI-PLCepsilon"/>
    <property type="match status" value="1"/>
</dbReference>
<dbReference type="PRINTS" id="PR00390">
    <property type="entry name" value="PHPHLIPASEC"/>
</dbReference>
<feature type="domain" description="Phosphatidylinositol-specific phospholipase C X" evidence="8">
    <location>
        <begin position="267"/>
        <end position="440"/>
    </location>
</feature>
<dbReference type="AlphaFoldDB" id="A0A7R9JXZ7"/>
<dbReference type="GO" id="GO:0007186">
    <property type="term" value="P:G protein-coupled receptor signaling pathway"/>
    <property type="evidence" value="ECO:0007669"/>
    <property type="project" value="TreeGrafter"/>
</dbReference>
<comment type="catalytic activity">
    <reaction evidence="1 7">
        <text>a 1,2-diacyl-sn-glycero-3-phospho-(1D-myo-inositol-4,5-bisphosphate) + H2O = 1D-myo-inositol 1,4,5-trisphosphate + a 1,2-diacyl-sn-glycerol + H(+)</text>
        <dbReference type="Rhea" id="RHEA:33179"/>
        <dbReference type="ChEBI" id="CHEBI:15377"/>
        <dbReference type="ChEBI" id="CHEBI:15378"/>
        <dbReference type="ChEBI" id="CHEBI:17815"/>
        <dbReference type="ChEBI" id="CHEBI:58456"/>
        <dbReference type="ChEBI" id="CHEBI:203600"/>
        <dbReference type="EC" id="3.1.4.11"/>
    </reaction>
</comment>
<dbReference type="GO" id="GO:0004435">
    <property type="term" value="F:phosphatidylinositol-4,5-bisphosphate phospholipase C activity"/>
    <property type="evidence" value="ECO:0007669"/>
    <property type="project" value="UniProtKB-EC"/>
</dbReference>
<dbReference type="InterPro" id="IPR011992">
    <property type="entry name" value="EF-hand-dom_pair"/>
</dbReference>
<dbReference type="PANTHER" id="PTHR10336">
    <property type="entry name" value="PHOSPHOINOSITIDE-SPECIFIC PHOSPHOLIPASE C FAMILY PROTEIN"/>
    <property type="match status" value="1"/>
</dbReference>
<dbReference type="InterPro" id="IPR000909">
    <property type="entry name" value="PLipase_C_PInositol-sp_X_dom"/>
</dbReference>
<keyword evidence="3 7" id="KW-0378">Hydrolase</keyword>
<evidence type="ECO:0000259" key="8">
    <source>
        <dbReference type="SMART" id="SM00148"/>
    </source>
</evidence>
<dbReference type="InterPro" id="IPR046974">
    <property type="entry name" value="PLC_epsilon1_EF"/>
</dbReference>
<evidence type="ECO:0000256" key="2">
    <source>
        <dbReference type="ARBA" id="ARBA00012368"/>
    </source>
</evidence>
<dbReference type="GO" id="GO:0016042">
    <property type="term" value="P:lipid catabolic process"/>
    <property type="evidence" value="ECO:0007669"/>
    <property type="project" value="UniProtKB-KW"/>
</dbReference>
<dbReference type="PROSITE" id="PS50007">
    <property type="entry name" value="PIPLC_X_DOMAIN"/>
    <property type="match status" value="1"/>
</dbReference>
<dbReference type="EMBL" id="OE841031">
    <property type="protein sequence ID" value="CAD7593770.1"/>
    <property type="molecule type" value="Genomic_DNA"/>
</dbReference>
<dbReference type="GO" id="GO:0007265">
    <property type="term" value="P:Ras protein signal transduction"/>
    <property type="evidence" value="ECO:0007669"/>
    <property type="project" value="TreeGrafter"/>
</dbReference>
<evidence type="ECO:0000256" key="6">
    <source>
        <dbReference type="ARBA" id="ARBA00023224"/>
    </source>
</evidence>
<dbReference type="GO" id="GO:0048015">
    <property type="term" value="P:phosphatidylinositol-mediated signaling"/>
    <property type="evidence" value="ECO:0007669"/>
    <property type="project" value="TreeGrafter"/>
</dbReference>
<keyword evidence="4 7" id="KW-0442">Lipid degradation</keyword>
<keyword evidence="6" id="KW-0807">Transducer</keyword>
<keyword evidence="5 7" id="KW-0443">Lipid metabolism</keyword>
<sequence length="503" mass="56741">MYVICQSSHEVCQSSKEVCLSSRSSVRVPTRCIIPGGVSEFQGVYLSRRKYTAYSLYLVCAHREKARSTAGLESVWQAKHFRAGSITHETQLDFVDFVALFRSFSLRARKDLRDLFEQQAITCRSMSDSSLNDGSIKSSPEHLTRPPQRIGLLTRNSSLDLFEYKSSANLQKKKIFDAIAAASIVANCAGVDTSKSQMITLATFTKFLETRQMELRSEEEVRSLIQRHEPDPLLRAQSCLSFEGFSRYLMDKDNYAFTSERMSPDESEMDHPLSHYYIASSHNTYLTGHQLKGESSVELYSQVLLTGCRCVELDCWDGDDGSPLIYHGLTFTTKIPFRSVVEAINRSAFVTSPYPIILSIENHCSVQQQARMAHIFQVCWYCSHITLPNHPVHQNHCIVQWQSVFGEKLVTKFLFEADFCEDAQLPSPAQLRHRILIKNKKLTADIPPCRHGSSSHTPLRGMVGIGQVCRWSVTSVSLIGQVCRWSVTSVVRLDRCAAGPSPQ</sequence>
<dbReference type="FunFam" id="3.20.20.190:FF:000084">
    <property type="match status" value="1"/>
</dbReference>
<dbReference type="Gene3D" id="3.20.20.190">
    <property type="entry name" value="Phosphatidylinositol (PI) phosphodiesterase"/>
    <property type="match status" value="1"/>
</dbReference>
<protein>
    <recommendedName>
        <fullName evidence="2 7">Phosphoinositide phospholipase C</fullName>
        <ecNumber evidence="2 7">3.1.4.11</ecNumber>
    </recommendedName>
</protein>
<dbReference type="SUPFAM" id="SSF51695">
    <property type="entry name" value="PLC-like phosphodiesterases"/>
    <property type="match status" value="1"/>
</dbReference>
<organism evidence="9">
    <name type="scientific">Timema genevievae</name>
    <name type="common">Walking stick</name>
    <dbReference type="NCBI Taxonomy" id="629358"/>
    <lineage>
        <taxon>Eukaryota</taxon>
        <taxon>Metazoa</taxon>
        <taxon>Ecdysozoa</taxon>
        <taxon>Arthropoda</taxon>
        <taxon>Hexapoda</taxon>
        <taxon>Insecta</taxon>
        <taxon>Pterygota</taxon>
        <taxon>Neoptera</taxon>
        <taxon>Polyneoptera</taxon>
        <taxon>Phasmatodea</taxon>
        <taxon>Timematodea</taxon>
        <taxon>Timematoidea</taxon>
        <taxon>Timematidae</taxon>
        <taxon>Timema</taxon>
    </lineage>
</organism>
<gene>
    <name evidence="9" type="ORF">TGEB3V08_LOCUS5452</name>
</gene>
<evidence type="ECO:0000256" key="5">
    <source>
        <dbReference type="ARBA" id="ARBA00023098"/>
    </source>
</evidence>
<evidence type="ECO:0000313" key="9">
    <source>
        <dbReference type="EMBL" id="CAD7593770.1"/>
    </source>
</evidence>
<dbReference type="EC" id="3.1.4.11" evidence="2 7"/>
<evidence type="ECO:0000256" key="1">
    <source>
        <dbReference type="ARBA" id="ARBA00001195"/>
    </source>
</evidence>
<dbReference type="PANTHER" id="PTHR10336:SF6">
    <property type="entry name" value="1-PHOSPHATIDYLINOSITOL 4,5-BISPHOSPHATE PHOSPHODIESTERASE EPSILON-1"/>
    <property type="match status" value="1"/>
</dbReference>
<dbReference type="InterPro" id="IPR017946">
    <property type="entry name" value="PLC-like_Pdiesterase_TIM-brl"/>
</dbReference>
<dbReference type="InterPro" id="IPR015359">
    <property type="entry name" value="PLC_EF-hand-like"/>
</dbReference>
<dbReference type="Pfam" id="PF09279">
    <property type="entry name" value="EF-hand_like"/>
    <property type="match status" value="1"/>
</dbReference>
<evidence type="ECO:0000256" key="7">
    <source>
        <dbReference type="RuleBase" id="RU361133"/>
    </source>
</evidence>
<reference evidence="9" key="1">
    <citation type="submission" date="2020-11" db="EMBL/GenBank/DDBJ databases">
        <authorList>
            <person name="Tran Van P."/>
        </authorList>
    </citation>
    <scope>NUCLEOTIDE SEQUENCE</scope>
</reference>
<name>A0A7R9JXZ7_TIMGE</name>
<dbReference type="GO" id="GO:0046488">
    <property type="term" value="P:phosphatidylinositol metabolic process"/>
    <property type="evidence" value="ECO:0007669"/>
    <property type="project" value="TreeGrafter"/>
</dbReference>
<accession>A0A7R9JXZ7</accession>
<evidence type="ECO:0000256" key="4">
    <source>
        <dbReference type="ARBA" id="ARBA00022963"/>
    </source>
</evidence>
<evidence type="ECO:0000256" key="3">
    <source>
        <dbReference type="ARBA" id="ARBA00022801"/>
    </source>
</evidence>
<dbReference type="SMART" id="SM00148">
    <property type="entry name" value="PLCXc"/>
    <property type="match status" value="1"/>
</dbReference>
<dbReference type="InterPro" id="IPR001192">
    <property type="entry name" value="PI-PLC_fam"/>
</dbReference>